<protein>
    <submittedName>
        <fullName evidence="2">Uncharacterized protein</fullName>
    </submittedName>
</protein>
<feature type="compositionally biased region" description="Acidic residues" evidence="1">
    <location>
        <begin position="250"/>
        <end position="262"/>
    </location>
</feature>
<comment type="caution">
    <text evidence="2">The sequence shown here is derived from an EMBL/GenBank/DDBJ whole genome shotgun (WGS) entry which is preliminary data.</text>
</comment>
<organism evidence="2 3">
    <name type="scientific">Protopolystoma xenopodis</name>
    <dbReference type="NCBI Taxonomy" id="117903"/>
    <lineage>
        <taxon>Eukaryota</taxon>
        <taxon>Metazoa</taxon>
        <taxon>Spiralia</taxon>
        <taxon>Lophotrochozoa</taxon>
        <taxon>Platyhelminthes</taxon>
        <taxon>Monogenea</taxon>
        <taxon>Polyopisthocotylea</taxon>
        <taxon>Polystomatidea</taxon>
        <taxon>Polystomatidae</taxon>
        <taxon>Protopolystoma</taxon>
    </lineage>
</organism>
<evidence type="ECO:0000313" key="3">
    <source>
        <dbReference type="Proteomes" id="UP000784294"/>
    </source>
</evidence>
<name>A0A448XR35_9PLAT</name>
<dbReference type="EMBL" id="CAAALY010276788">
    <property type="protein sequence ID" value="VEL42817.1"/>
    <property type="molecule type" value="Genomic_DNA"/>
</dbReference>
<feature type="region of interest" description="Disordered" evidence="1">
    <location>
        <begin position="209"/>
        <end position="276"/>
    </location>
</feature>
<proteinExistence type="predicted"/>
<accession>A0A448XR35</accession>
<sequence>MPITRRPKVRSASGASSQRSLSFTRKCLSRGPNNLKNKIFRTSKAELYSHQLAYTVPKQANCHPILLRCHKQTGSAEGSGLMTSLVQSLDVCKCLAALDESQLNLSKYASLLFLPSSHKLSLEIISPEVSISLKRLRSISNGQRKRCSRLSAGQSSSRKLARARWLNDLAPDEFNHNGDEFTNVKSARFTNVNRDACTQKPVFVNNDPVEDATQMGRPEPHGLPAIRVENQDQQPPPPLNTNQPHVWYSVDEESTDSELVDDSSERSKYTKQAPKSLTEREFLVSRPYLGPHDDQQLSTRLISRRGDFLRSEGLGCEIGDYGCYTAWSRNTLRTIQCRPASMYGDRLWVSEQTVPGVGDVVLLQEPEHNFSARLLHRPRNSICLRAKSFGLKHKQHVVQLL</sequence>
<gene>
    <name evidence="2" type="ORF">PXEA_LOCUS36257</name>
</gene>
<evidence type="ECO:0000313" key="2">
    <source>
        <dbReference type="EMBL" id="VEL42817.1"/>
    </source>
</evidence>
<evidence type="ECO:0000256" key="1">
    <source>
        <dbReference type="SAM" id="MobiDB-lite"/>
    </source>
</evidence>
<keyword evidence="3" id="KW-1185">Reference proteome</keyword>
<dbReference type="Proteomes" id="UP000784294">
    <property type="component" value="Unassembled WGS sequence"/>
</dbReference>
<dbReference type="AlphaFoldDB" id="A0A448XR35"/>
<feature type="non-terminal residue" evidence="2">
    <location>
        <position position="401"/>
    </location>
</feature>
<reference evidence="2" key="1">
    <citation type="submission" date="2018-11" db="EMBL/GenBank/DDBJ databases">
        <authorList>
            <consortium name="Pathogen Informatics"/>
        </authorList>
    </citation>
    <scope>NUCLEOTIDE SEQUENCE</scope>
</reference>